<dbReference type="Proteomes" id="UP000438429">
    <property type="component" value="Unassembled WGS sequence"/>
</dbReference>
<sequence>MTVLTRGCCASDTIKHTETSLIQQGPKIFAVDIRENRGKNFQNESKCRKRRSIHADRGCEMIGGRVTL</sequence>
<dbReference type="AlphaFoldDB" id="A0A6A4SXM5"/>
<dbReference type="EMBL" id="VEVO01000009">
    <property type="protein sequence ID" value="KAF0037505.1"/>
    <property type="molecule type" value="Genomic_DNA"/>
</dbReference>
<gene>
    <name evidence="1" type="ORF">F2P81_010379</name>
</gene>
<comment type="caution">
    <text evidence="1">The sequence shown here is derived from an EMBL/GenBank/DDBJ whole genome shotgun (WGS) entry which is preliminary data.</text>
</comment>
<reference evidence="1 2" key="1">
    <citation type="submission" date="2019-06" db="EMBL/GenBank/DDBJ databases">
        <title>Draft genomes of female and male turbot (Scophthalmus maximus).</title>
        <authorList>
            <person name="Xu H."/>
            <person name="Xu X.-W."/>
            <person name="Shao C."/>
            <person name="Chen S."/>
        </authorList>
    </citation>
    <scope>NUCLEOTIDE SEQUENCE [LARGE SCALE GENOMIC DNA]</scope>
    <source>
        <strain evidence="1">Ysfricsl-2016a</strain>
        <tissue evidence="1">Blood</tissue>
    </source>
</reference>
<name>A0A6A4SXM5_SCOMX</name>
<protein>
    <submittedName>
        <fullName evidence="1">Uncharacterized protein</fullName>
    </submittedName>
</protein>
<evidence type="ECO:0000313" key="1">
    <source>
        <dbReference type="EMBL" id="KAF0037505.1"/>
    </source>
</evidence>
<accession>A0A6A4SXM5</accession>
<evidence type="ECO:0000313" key="2">
    <source>
        <dbReference type="Proteomes" id="UP000438429"/>
    </source>
</evidence>
<organism evidence="1 2">
    <name type="scientific">Scophthalmus maximus</name>
    <name type="common">Turbot</name>
    <name type="synonym">Psetta maxima</name>
    <dbReference type="NCBI Taxonomy" id="52904"/>
    <lineage>
        <taxon>Eukaryota</taxon>
        <taxon>Metazoa</taxon>
        <taxon>Chordata</taxon>
        <taxon>Craniata</taxon>
        <taxon>Vertebrata</taxon>
        <taxon>Euteleostomi</taxon>
        <taxon>Actinopterygii</taxon>
        <taxon>Neopterygii</taxon>
        <taxon>Teleostei</taxon>
        <taxon>Neoteleostei</taxon>
        <taxon>Acanthomorphata</taxon>
        <taxon>Carangaria</taxon>
        <taxon>Pleuronectiformes</taxon>
        <taxon>Pleuronectoidei</taxon>
        <taxon>Scophthalmidae</taxon>
        <taxon>Scophthalmus</taxon>
    </lineage>
</organism>
<proteinExistence type="predicted"/>